<gene>
    <name evidence="1" type="ORF">CSUI_008085</name>
</gene>
<proteinExistence type="predicted"/>
<comment type="caution">
    <text evidence="1">The sequence shown here is derived from an EMBL/GenBank/DDBJ whole genome shotgun (WGS) entry which is preliminary data.</text>
</comment>
<reference evidence="1 2" key="1">
    <citation type="journal article" date="2017" name="Int. J. Parasitol.">
        <title>The genome of the protozoan parasite Cystoisospora suis and a reverse vaccinology approach to identify vaccine candidates.</title>
        <authorList>
            <person name="Palmieri N."/>
            <person name="Shrestha A."/>
            <person name="Ruttkowski B."/>
            <person name="Beck T."/>
            <person name="Vogl C."/>
            <person name="Tomley F."/>
            <person name="Blake D.P."/>
            <person name="Joachim A."/>
        </authorList>
    </citation>
    <scope>NUCLEOTIDE SEQUENCE [LARGE SCALE GENOMIC DNA]</scope>
    <source>
        <strain evidence="1 2">Wien I</strain>
    </source>
</reference>
<dbReference type="EMBL" id="MIGC01004424">
    <property type="protein sequence ID" value="PHJ18091.1"/>
    <property type="molecule type" value="Genomic_DNA"/>
</dbReference>
<sequence>YAYVNISVRALCVHRYRDTVMCKGIIRGGFLYISCMRSKAKAFRQTFFLAEVQETVCSISVNTRPQLFSALARGRERTSYT</sequence>
<feature type="non-terminal residue" evidence="1">
    <location>
        <position position="1"/>
    </location>
</feature>
<dbReference type="AlphaFoldDB" id="A0A2C6JQW0"/>
<organism evidence="1 2">
    <name type="scientific">Cystoisospora suis</name>
    <dbReference type="NCBI Taxonomy" id="483139"/>
    <lineage>
        <taxon>Eukaryota</taxon>
        <taxon>Sar</taxon>
        <taxon>Alveolata</taxon>
        <taxon>Apicomplexa</taxon>
        <taxon>Conoidasida</taxon>
        <taxon>Coccidia</taxon>
        <taxon>Eucoccidiorida</taxon>
        <taxon>Eimeriorina</taxon>
        <taxon>Sarcocystidae</taxon>
        <taxon>Cystoisospora</taxon>
    </lineage>
</organism>
<dbReference type="RefSeq" id="XP_067919801.1">
    <property type="nucleotide sequence ID" value="XM_068068224.1"/>
</dbReference>
<dbReference type="GeneID" id="94431435"/>
<dbReference type="Proteomes" id="UP000221165">
    <property type="component" value="Unassembled WGS sequence"/>
</dbReference>
<dbReference type="VEuPathDB" id="ToxoDB:CSUI_008085"/>
<name>A0A2C6JQW0_9APIC</name>
<protein>
    <submittedName>
        <fullName evidence="1">Uncharacterized protein</fullName>
    </submittedName>
</protein>
<accession>A0A2C6JQW0</accession>
<evidence type="ECO:0000313" key="2">
    <source>
        <dbReference type="Proteomes" id="UP000221165"/>
    </source>
</evidence>
<evidence type="ECO:0000313" key="1">
    <source>
        <dbReference type="EMBL" id="PHJ18091.1"/>
    </source>
</evidence>
<keyword evidence="2" id="KW-1185">Reference proteome</keyword>